<dbReference type="SUPFAM" id="SSF49464">
    <property type="entry name" value="Carboxypeptidase regulatory domain-like"/>
    <property type="match status" value="1"/>
</dbReference>
<reference evidence="1 2" key="2">
    <citation type="submission" date="2016-12" db="EMBL/GenBank/DDBJ databases">
        <title>Draft Genome Sequence of Cystobacter ferrugineus Strain Cbfe23.</title>
        <authorList>
            <person name="Akbar S."/>
            <person name="Dowd S.E."/>
            <person name="Stevens D.C."/>
        </authorList>
    </citation>
    <scope>NUCLEOTIDE SEQUENCE [LARGE SCALE GENOMIC DNA]</scope>
    <source>
        <strain evidence="1 2">Cbfe23</strain>
    </source>
</reference>
<evidence type="ECO:0008006" key="3">
    <source>
        <dbReference type="Google" id="ProtNLM"/>
    </source>
</evidence>
<dbReference type="Proteomes" id="UP000182229">
    <property type="component" value="Unassembled WGS sequence"/>
</dbReference>
<gene>
    <name evidence="1" type="ORF">BON30_18445</name>
</gene>
<keyword evidence="2" id="KW-1185">Reference proteome</keyword>
<comment type="caution">
    <text evidence="1">The sequence shown here is derived from an EMBL/GenBank/DDBJ whole genome shotgun (WGS) entry which is preliminary data.</text>
</comment>
<proteinExistence type="predicted"/>
<reference evidence="2" key="1">
    <citation type="submission" date="2016-11" db="EMBL/GenBank/DDBJ databases">
        <authorList>
            <person name="Shukria A."/>
            <person name="Stevens D.C."/>
        </authorList>
    </citation>
    <scope>NUCLEOTIDE SEQUENCE [LARGE SCALE GENOMIC DNA]</scope>
    <source>
        <strain evidence="2">Cbfe23</strain>
    </source>
</reference>
<dbReference type="EMBL" id="MPIN01000004">
    <property type="protein sequence ID" value="OJH39477.1"/>
    <property type="molecule type" value="Genomic_DNA"/>
</dbReference>
<organism evidence="1 2">
    <name type="scientific">Cystobacter ferrugineus</name>
    <dbReference type="NCBI Taxonomy" id="83449"/>
    <lineage>
        <taxon>Bacteria</taxon>
        <taxon>Pseudomonadati</taxon>
        <taxon>Myxococcota</taxon>
        <taxon>Myxococcia</taxon>
        <taxon>Myxococcales</taxon>
        <taxon>Cystobacterineae</taxon>
        <taxon>Archangiaceae</taxon>
        <taxon>Cystobacter</taxon>
    </lineage>
</organism>
<sequence>MLWAEDSEGVGRRSDVVAGDEGVELLLGEGVRVSGRVTDEDGAPVAGALVIAISTFHSRFFETVTDGSGYFFLGPLPRGEYVLLATKEGLLPARMELAGHARQMEQKFLLFRPRRVAGQVVMAGSPVAGLA</sequence>
<dbReference type="Pfam" id="PF13620">
    <property type="entry name" value="CarboxypepD_reg"/>
    <property type="match status" value="1"/>
</dbReference>
<dbReference type="STRING" id="83449.BON30_18445"/>
<protein>
    <recommendedName>
        <fullName evidence="3">Carboxypeptidase regulatory-like domain-containing protein</fullName>
    </recommendedName>
</protein>
<evidence type="ECO:0000313" key="1">
    <source>
        <dbReference type="EMBL" id="OJH39477.1"/>
    </source>
</evidence>
<dbReference type="AlphaFoldDB" id="A0A1L9BB32"/>
<name>A0A1L9BB32_9BACT</name>
<evidence type="ECO:0000313" key="2">
    <source>
        <dbReference type="Proteomes" id="UP000182229"/>
    </source>
</evidence>
<dbReference type="RefSeq" id="WP_071899652.1">
    <property type="nucleotide sequence ID" value="NZ_MPIN01000004.1"/>
</dbReference>
<dbReference type="InterPro" id="IPR008969">
    <property type="entry name" value="CarboxyPept-like_regulatory"/>
</dbReference>
<accession>A0A1L9BB32</accession>
<dbReference type="Gene3D" id="2.60.40.1120">
    <property type="entry name" value="Carboxypeptidase-like, regulatory domain"/>
    <property type="match status" value="1"/>
</dbReference>